<dbReference type="PROSITE" id="PS50077">
    <property type="entry name" value="HEAT_REPEAT"/>
    <property type="match status" value="1"/>
</dbReference>
<dbReference type="InterPro" id="IPR016024">
    <property type="entry name" value="ARM-type_fold"/>
</dbReference>
<accession>A0A3B1D7S4</accession>
<reference evidence="1" key="1">
    <citation type="submission" date="2018-06" db="EMBL/GenBank/DDBJ databases">
        <authorList>
            <person name="Zhirakovskaya E."/>
        </authorList>
    </citation>
    <scope>NUCLEOTIDE SEQUENCE</scope>
</reference>
<dbReference type="InterPro" id="IPR021133">
    <property type="entry name" value="HEAT_type_2"/>
</dbReference>
<dbReference type="Gene3D" id="1.25.40.290">
    <property type="entry name" value="ARM repeat domains"/>
    <property type="match status" value="1"/>
</dbReference>
<dbReference type="SUPFAM" id="SSF48371">
    <property type="entry name" value="ARM repeat"/>
    <property type="match status" value="1"/>
</dbReference>
<sequence length="369" mass="42425">MATKALKDAYDKKFFKYLTSEIQVSYQAFDAKRFTKLIFSPDWDSLELKQRIRRITHCLRETLPASYNKSLNILLDIAPRFGPDSAPALIGFEPMIFPDFVEVYGLNDWDCAVMALEEFTKYSSSEFAVRPMIINNSRKMMKQMGQWAEHENHHVRRLSSEGCRPRLPWAMALPEFKKDPTPIMPILNKLKNDSHEYVRRSVANNLNDISKDNPDLTLKTAKKWHGKGGSVDRVVKHACRTLLKKGNHDAMALFGFHKSSSVTIRNLNTRKLPIRIGDNLTFSFKLIVKKGASRKIRIEYCIGYVKANGSLSGKVFKITEKEFDKGETEFIKTHSFKEMSTRKHYPGKHELSIIINGCETAITEFPVKR</sequence>
<dbReference type="Pfam" id="PF08713">
    <property type="entry name" value="DNA_alkylation"/>
    <property type="match status" value="1"/>
</dbReference>
<name>A0A3B1D7S4_9ZZZZ</name>
<evidence type="ECO:0000313" key="1">
    <source>
        <dbReference type="EMBL" id="VAX24767.1"/>
    </source>
</evidence>
<protein>
    <submittedName>
        <fullName evidence="1">DNA alkylation repair enzyme</fullName>
    </submittedName>
</protein>
<proteinExistence type="predicted"/>
<gene>
    <name evidence="1" type="ORF">MNBD_NITROSPINAE04-1832</name>
</gene>
<dbReference type="AlphaFoldDB" id="A0A3B1D7S4"/>
<dbReference type="InterPro" id="IPR014825">
    <property type="entry name" value="DNA_alkylation"/>
</dbReference>
<organism evidence="1">
    <name type="scientific">hydrothermal vent metagenome</name>
    <dbReference type="NCBI Taxonomy" id="652676"/>
    <lineage>
        <taxon>unclassified sequences</taxon>
        <taxon>metagenomes</taxon>
        <taxon>ecological metagenomes</taxon>
    </lineage>
</organism>
<dbReference type="EMBL" id="UOGA01000277">
    <property type="protein sequence ID" value="VAX24767.1"/>
    <property type="molecule type" value="Genomic_DNA"/>
</dbReference>